<feature type="transmembrane region" description="Helical" evidence="1">
    <location>
        <begin position="79"/>
        <end position="97"/>
    </location>
</feature>
<evidence type="ECO:0000256" key="1">
    <source>
        <dbReference type="SAM" id="Phobius"/>
    </source>
</evidence>
<feature type="transmembrane region" description="Helical" evidence="1">
    <location>
        <begin position="341"/>
        <end position="365"/>
    </location>
</feature>
<dbReference type="Proteomes" id="UP000195440">
    <property type="component" value="Unassembled WGS sequence"/>
</dbReference>
<sequence>MTLNPANSGDARSSILAFNKSTVVVWVAISLILIETFSGALRFYFDKAGIAPLLYLPKIACLVMFALELRDYKAGRMVWMSMLLLMVSSVLAMLHGASLNNVAFALFGISPLLFGLVCSEHLFHRRRLLLWVIGLCLAASLIGIALDKFTAVPWKGYSYSIGDAELSANTSWTTDTEDRIAGFARVSNILSILIAIFSLYLLVLLRSRLLWLLLSPVALYAIVLTTSKAPAAAFAMTLALLLISRMRWTTRIVCTLAVLTGLTLPVLGMVYDFDLHTVSSSNSALGTLYDRLINTWPNVAHAISKEGWTLTGAGFGMFGGAASLFPVPGGEMLVGSDSSAMYLWAMLGLGGVLLYLMQIPLFFTLTDQDSHVGRAMLAITFCCCMISWTTDMFEVTVANLFLGLAIGHALSDKLLDSRKTPRPQAFHLSPSPTAY</sequence>
<feature type="transmembrane region" description="Helical" evidence="1">
    <location>
        <begin position="186"/>
        <end position="205"/>
    </location>
</feature>
<accession>A0A1Y3P5M7</accession>
<dbReference type="RefSeq" id="WP_087269353.1">
    <property type="nucleotide sequence ID" value="NZ_JBJGBV010000014.1"/>
</dbReference>
<organism evidence="2 3">
    <name type="scientific">Pseudomonas caspiana</name>
    <dbReference type="NCBI Taxonomy" id="1451454"/>
    <lineage>
        <taxon>Bacteria</taxon>
        <taxon>Pseudomonadati</taxon>
        <taxon>Pseudomonadota</taxon>
        <taxon>Gammaproteobacteria</taxon>
        <taxon>Pseudomonadales</taxon>
        <taxon>Pseudomonadaceae</taxon>
        <taxon>Pseudomonas</taxon>
    </lineage>
</organism>
<evidence type="ECO:0000313" key="3">
    <source>
        <dbReference type="Proteomes" id="UP000195440"/>
    </source>
</evidence>
<gene>
    <name evidence="2" type="ORF">AUC60_15775</name>
</gene>
<reference evidence="2 3" key="1">
    <citation type="journal article" date="2017" name="Syst. Appl. Microbiol.">
        <title>Pseudomonas caspiana sp. nov., a citrus pathogen in the Pseudomonas syringae phylogenetic group.</title>
        <authorList>
            <person name="Busquets A."/>
            <person name="Gomila M."/>
            <person name="Beiki F."/>
            <person name="Mulet M."/>
            <person name="Rahimian H."/>
            <person name="Garcia-Valdes E."/>
            <person name="Lalucat J."/>
        </authorList>
    </citation>
    <scope>NUCLEOTIDE SEQUENCE [LARGE SCALE GENOMIC DNA]</scope>
    <source>
        <strain evidence="2 3">FBF102</strain>
    </source>
</reference>
<proteinExistence type="predicted"/>
<dbReference type="AlphaFoldDB" id="A0A1Y3P5M7"/>
<feature type="transmembrane region" description="Helical" evidence="1">
    <location>
        <begin position="50"/>
        <end position="67"/>
    </location>
</feature>
<keyword evidence="1" id="KW-0812">Transmembrane</keyword>
<dbReference type="EMBL" id="LOHF01000013">
    <property type="protein sequence ID" value="OUM72843.1"/>
    <property type="molecule type" value="Genomic_DNA"/>
</dbReference>
<evidence type="ECO:0000313" key="2">
    <source>
        <dbReference type="EMBL" id="OUM72843.1"/>
    </source>
</evidence>
<feature type="transmembrane region" description="Helical" evidence="1">
    <location>
        <begin position="217"/>
        <end position="242"/>
    </location>
</feature>
<keyword evidence="3" id="KW-1185">Reference proteome</keyword>
<feature type="transmembrane region" description="Helical" evidence="1">
    <location>
        <begin position="128"/>
        <end position="146"/>
    </location>
</feature>
<name>A0A1Y3P5M7_9PSED</name>
<feature type="transmembrane region" description="Helical" evidence="1">
    <location>
        <begin position="308"/>
        <end position="329"/>
    </location>
</feature>
<keyword evidence="1" id="KW-1133">Transmembrane helix</keyword>
<comment type="caution">
    <text evidence="2">The sequence shown here is derived from an EMBL/GenBank/DDBJ whole genome shotgun (WGS) entry which is preliminary data.</text>
</comment>
<protein>
    <recommendedName>
        <fullName evidence="4">O-antigen ligase domain-containing protein</fullName>
    </recommendedName>
</protein>
<feature type="transmembrane region" description="Helical" evidence="1">
    <location>
        <begin position="23"/>
        <end position="44"/>
    </location>
</feature>
<dbReference type="OrthoDB" id="6801209at2"/>
<feature type="transmembrane region" description="Helical" evidence="1">
    <location>
        <begin position="248"/>
        <end position="271"/>
    </location>
</feature>
<feature type="transmembrane region" description="Helical" evidence="1">
    <location>
        <begin position="103"/>
        <end position="123"/>
    </location>
</feature>
<evidence type="ECO:0008006" key="4">
    <source>
        <dbReference type="Google" id="ProtNLM"/>
    </source>
</evidence>
<keyword evidence="1" id="KW-0472">Membrane</keyword>